<dbReference type="SUPFAM" id="SSF48371">
    <property type="entry name" value="ARM repeat"/>
    <property type="match status" value="1"/>
</dbReference>
<keyword evidence="2" id="KW-1185">Reference proteome</keyword>
<sequence length="501" mass="57240">MIVLTNDNTYKVKGSKPLNKIIKSLSKKRGLPSEKNKKNRHSLKLLCFHPPSPTSLPILIDLFKEEFKTKSDYFLLLCYHLVAHAPLASAFPQIPELIQTIGKLITTSTKKPNKRLFLFFRVLFHLCFYSPTQYNYLIEIIEKILTLNVDVTKEAFKPYADLIIECLFLLVDLPNFENSATDLLSRQNVVSSLLNIFKTTTETRNKLSILNFLSKISSTCRKIKIQPDFFNIIDVNDQLIDSAIPSNFLVYNHDKFLPHLSALLQKSVVSSTRIIQLRLIELEGPNELLLDSVTRHVTPKESALLPLLRLLEKSPRGAVDPKILSTLFQVCQDKNPTVAVVSFLCICFISDEIEWIKKYFVQIMQKFTYTPRSSVSNMILKSWIAALDDPEGNKNFIIPLFEILLMKFGNCIDQIIYDQLLQKVILAQCADAFLKVFINCLNDLPPFESVVYILYGASQLRDFSNPDTIENFMITAKQYMSTGGPGMRSFYSMTLENPQIP</sequence>
<name>A0ABR2K9H1_9EUKA</name>
<proteinExistence type="predicted"/>
<evidence type="ECO:0000313" key="2">
    <source>
        <dbReference type="Proteomes" id="UP001470230"/>
    </source>
</evidence>
<reference evidence="1 2" key="1">
    <citation type="submission" date="2024-04" db="EMBL/GenBank/DDBJ databases">
        <title>Tritrichomonas musculus Genome.</title>
        <authorList>
            <person name="Alves-Ferreira E."/>
            <person name="Grigg M."/>
            <person name="Lorenzi H."/>
            <person name="Galac M."/>
        </authorList>
    </citation>
    <scope>NUCLEOTIDE SEQUENCE [LARGE SCALE GENOMIC DNA]</scope>
    <source>
        <strain evidence="1 2">EAF2021</strain>
    </source>
</reference>
<dbReference type="InterPro" id="IPR016024">
    <property type="entry name" value="ARM-type_fold"/>
</dbReference>
<comment type="caution">
    <text evidence="1">The sequence shown here is derived from an EMBL/GenBank/DDBJ whole genome shotgun (WGS) entry which is preliminary data.</text>
</comment>
<protein>
    <submittedName>
        <fullName evidence="1">Uncharacterized protein</fullName>
    </submittedName>
</protein>
<accession>A0ABR2K9H1</accession>
<organism evidence="1 2">
    <name type="scientific">Tritrichomonas musculus</name>
    <dbReference type="NCBI Taxonomy" id="1915356"/>
    <lineage>
        <taxon>Eukaryota</taxon>
        <taxon>Metamonada</taxon>
        <taxon>Parabasalia</taxon>
        <taxon>Tritrichomonadida</taxon>
        <taxon>Tritrichomonadidae</taxon>
        <taxon>Tritrichomonas</taxon>
    </lineage>
</organism>
<dbReference type="EMBL" id="JAPFFF010000006">
    <property type="protein sequence ID" value="KAK8887421.1"/>
    <property type="molecule type" value="Genomic_DNA"/>
</dbReference>
<dbReference type="Proteomes" id="UP001470230">
    <property type="component" value="Unassembled WGS sequence"/>
</dbReference>
<evidence type="ECO:0000313" key="1">
    <source>
        <dbReference type="EMBL" id="KAK8887421.1"/>
    </source>
</evidence>
<gene>
    <name evidence="1" type="ORF">M9Y10_038461</name>
</gene>